<dbReference type="Proteomes" id="UP001163823">
    <property type="component" value="Chromosome 11"/>
</dbReference>
<keyword evidence="2" id="KW-0131">Cell cycle</keyword>
<gene>
    <name evidence="4" type="ORF">O6P43_026502</name>
</gene>
<dbReference type="KEGG" id="qsa:O6P43_026502"/>
<dbReference type="PANTHER" id="PTHR33142">
    <property type="entry name" value="CYCLIN-DEPENDENT PROTEIN KINASE INHIBITOR SMR13"/>
    <property type="match status" value="1"/>
</dbReference>
<accession>A0AAD7PCB6</accession>
<comment type="caution">
    <text evidence="4">The sequence shown here is derived from an EMBL/GenBank/DDBJ whole genome shotgun (WGS) entry which is preliminary data.</text>
</comment>
<dbReference type="InterPro" id="IPR040389">
    <property type="entry name" value="SMR"/>
</dbReference>
<feature type="region of interest" description="Disordered" evidence="3">
    <location>
        <begin position="30"/>
        <end position="56"/>
    </location>
</feature>
<keyword evidence="1 4" id="KW-0649">Protein kinase inhibitor</keyword>
<evidence type="ECO:0000256" key="3">
    <source>
        <dbReference type="SAM" id="MobiDB-lite"/>
    </source>
</evidence>
<dbReference type="EMBL" id="JARAOO010000011">
    <property type="protein sequence ID" value="KAJ7950291.1"/>
    <property type="molecule type" value="Genomic_DNA"/>
</dbReference>
<evidence type="ECO:0000256" key="1">
    <source>
        <dbReference type="ARBA" id="ARBA00023013"/>
    </source>
</evidence>
<dbReference type="PANTHER" id="PTHR33142:SF15">
    <property type="entry name" value="CYCLIN-DEPENDENT PROTEIN KINASE INHIBITOR SMR4"/>
    <property type="match status" value="1"/>
</dbReference>
<sequence length="73" mass="8449">MEVDERSEMRDWEEGCRTPRNRENQIPVVSVCPAPPKKKPIGWKRQNPPKNGYFQPPDLDALFVLPTRKEACA</sequence>
<proteinExistence type="predicted"/>
<evidence type="ECO:0000313" key="4">
    <source>
        <dbReference type="EMBL" id="KAJ7950291.1"/>
    </source>
</evidence>
<protein>
    <submittedName>
        <fullName evidence="4">Cyclin-dependent kinase inhibitor</fullName>
    </submittedName>
</protein>
<dbReference type="GO" id="GO:0005634">
    <property type="term" value="C:nucleus"/>
    <property type="evidence" value="ECO:0007669"/>
    <property type="project" value="TreeGrafter"/>
</dbReference>
<keyword evidence="5" id="KW-1185">Reference proteome</keyword>
<dbReference type="GO" id="GO:0004860">
    <property type="term" value="F:protein kinase inhibitor activity"/>
    <property type="evidence" value="ECO:0007669"/>
    <property type="project" value="UniProtKB-KW"/>
</dbReference>
<organism evidence="4 5">
    <name type="scientific">Quillaja saponaria</name>
    <name type="common">Soap bark tree</name>
    <dbReference type="NCBI Taxonomy" id="32244"/>
    <lineage>
        <taxon>Eukaryota</taxon>
        <taxon>Viridiplantae</taxon>
        <taxon>Streptophyta</taxon>
        <taxon>Embryophyta</taxon>
        <taxon>Tracheophyta</taxon>
        <taxon>Spermatophyta</taxon>
        <taxon>Magnoliopsida</taxon>
        <taxon>eudicotyledons</taxon>
        <taxon>Gunneridae</taxon>
        <taxon>Pentapetalae</taxon>
        <taxon>rosids</taxon>
        <taxon>fabids</taxon>
        <taxon>Fabales</taxon>
        <taxon>Quillajaceae</taxon>
        <taxon>Quillaja</taxon>
    </lineage>
</organism>
<dbReference type="AlphaFoldDB" id="A0AAD7PCB6"/>
<evidence type="ECO:0000256" key="2">
    <source>
        <dbReference type="ARBA" id="ARBA00023306"/>
    </source>
</evidence>
<reference evidence="4" key="1">
    <citation type="journal article" date="2023" name="Science">
        <title>Elucidation of the pathway for biosynthesis of saponin adjuvants from the soapbark tree.</title>
        <authorList>
            <person name="Reed J."/>
            <person name="Orme A."/>
            <person name="El-Demerdash A."/>
            <person name="Owen C."/>
            <person name="Martin L.B.B."/>
            <person name="Misra R.C."/>
            <person name="Kikuchi S."/>
            <person name="Rejzek M."/>
            <person name="Martin A.C."/>
            <person name="Harkess A."/>
            <person name="Leebens-Mack J."/>
            <person name="Louveau T."/>
            <person name="Stephenson M.J."/>
            <person name="Osbourn A."/>
        </authorList>
    </citation>
    <scope>NUCLEOTIDE SEQUENCE</scope>
    <source>
        <strain evidence="4">S10</strain>
    </source>
</reference>
<evidence type="ECO:0000313" key="5">
    <source>
        <dbReference type="Proteomes" id="UP001163823"/>
    </source>
</evidence>
<dbReference type="GO" id="GO:0032875">
    <property type="term" value="P:regulation of DNA endoreduplication"/>
    <property type="evidence" value="ECO:0007669"/>
    <property type="project" value="InterPro"/>
</dbReference>
<name>A0AAD7PCB6_QUISA</name>